<keyword evidence="5" id="KW-0808">Transferase</keyword>
<dbReference type="Proteomes" id="UP000784294">
    <property type="component" value="Unassembled WGS sequence"/>
</dbReference>
<evidence type="ECO:0000256" key="4">
    <source>
        <dbReference type="ARBA" id="ARBA00022490"/>
    </source>
</evidence>
<evidence type="ECO:0000256" key="7">
    <source>
        <dbReference type="ARBA" id="ARBA00022777"/>
    </source>
</evidence>
<keyword evidence="7" id="KW-0418">Kinase</keyword>
<evidence type="ECO:0000313" key="11">
    <source>
        <dbReference type="EMBL" id="VEL39963.1"/>
    </source>
</evidence>
<comment type="caution">
    <text evidence="11">The sequence shown here is derived from an EMBL/GenBank/DDBJ whole genome shotgun (WGS) entry which is preliminary data.</text>
</comment>
<keyword evidence="12" id="KW-1185">Reference proteome</keyword>
<dbReference type="GO" id="GO:0000828">
    <property type="term" value="F:inositol hexakisphosphate kinase activity"/>
    <property type="evidence" value="ECO:0007669"/>
    <property type="project" value="TreeGrafter"/>
</dbReference>
<dbReference type="CDD" id="cd07061">
    <property type="entry name" value="HP_HAP_like"/>
    <property type="match status" value="1"/>
</dbReference>
<dbReference type="InterPro" id="IPR029033">
    <property type="entry name" value="His_PPase_superfam"/>
</dbReference>
<proteinExistence type="inferred from homology"/>
<dbReference type="GO" id="GO:0032958">
    <property type="term" value="P:inositol phosphate biosynthetic process"/>
    <property type="evidence" value="ECO:0007669"/>
    <property type="project" value="TreeGrafter"/>
</dbReference>
<comment type="catalytic activity">
    <reaction evidence="10">
        <text>1D-myo-inositol hexakisphosphate + ATP = 1-diphospho-1D-myo-inositol 2,3,4,5,6-pentakisphosphate + ADP</text>
        <dbReference type="Rhea" id="RHEA:37459"/>
        <dbReference type="ChEBI" id="CHEBI:30616"/>
        <dbReference type="ChEBI" id="CHEBI:58130"/>
        <dbReference type="ChEBI" id="CHEBI:74946"/>
        <dbReference type="ChEBI" id="CHEBI:456216"/>
        <dbReference type="EC" id="2.7.4.24"/>
    </reaction>
    <physiologicalReaction direction="left-to-right" evidence="10">
        <dbReference type="Rhea" id="RHEA:37460"/>
    </physiologicalReaction>
</comment>
<evidence type="ECO:0000256" key="6">
    <source>
        <dbReference type="ARBA" id="ARBA00022741"/>
    </source>
</evidence>
<accession>A0A448XM43</accession>
<gene>
    <name evidence="11" type="ORF">PXEA_LOCUS33403</name>
</gene>
<dbReference type="InterPro" id="IPR037446">
    <property type="entry name" value="His_Pase_VIP1"/>
</dbReference>
<comment type="catalytic activity">
    <reaction evidence="9">
        <text>5-diphospho-1D-myo-inositol 1,2,3,4,6-pentakisphosphate + ATP + H(+) = 1,5-bis(diphospho)-1D-myo-inositol 2,3,4,6-tetrakisphosphate + ADP</text>
        <dbReference type="Rhea" id="RHEA:10276"/>
        <dbReference type="ChEBI" id="CHEBI:15378"/>
        <dbReference type="ChEBI" id="CHEBI:30616"/>
        <dbReference type="ChEBI" id="CHEBI:58628"/>
        <dbReference type="ChEBI" id="CHEBI:77983"/>
        <dbReference type="ChEBI" id="CHEBI:456216"/>
        <dbReference type="EC" id="2.7.4.24"/>
    </reaction>
    <physiologicalReaction direction="left-to-right" evidence="9">
        <dbReference type="Rhea" id="RHEA:10277"/>
    </physiologicalReaction>
</comment>
<organism evidence="11 12">
    <name type="scientific">Protopolystoma xenopodis</name>
    <dbReference type="NCBI Taxonomy" id="117903"/>
    <lineage>
        <taxon>Eukaryota</taxon>
        <taxon>Metazoa</taxon>
        <taxon>Spiralia</taxon>
        <taxon>Lophotrochozoa</taxon>
        <taxon>Platyhelminthes</taxon>
        <taxon>Monogenea</taxon>
        <taxon>Polyopisthocotylea</taxon>
        <taxon>Polystomatidea</taxon>
        <taxon>Polystomatidae</taxon>
        <taxon>Protopolystoma</taxon>
    </lineage>
</organism>
<dbReference type="GO" id="GO:0006020">
    <property type="term" value="P:inositol metabolic process"/>
    <property type="evidence" value="ECO:0007669"/>
    <property type="project" value="TreeGrafter"/>
</dbReference>
<evidence type="ECO:0000256" key="1">
    <source>
        <dbReference type="ARBA" id="ARBA00004496"/>
    </source>
</evidence>
<dbReference type="PANTHER" id="PTHR12750:SF9">
    <property type="entry name" value="INOSITOL HEXAKISPHOSPHATE AND DIPHOSPHOINOSITOL-PENTAKISPHOSPHATE KINASE"/>
    <property type="match status" value="1"/>
</dbReference>
<evidence type="ECO:0000256" key="9">
    <source>
        <dbReference type="ARBA" id="ARBA00033696"/>
    </source>
</evidence>
<comment type="similarity">
    <text evidence="2">Belongs to the histidine acid phosphatase family. VIP1 subfamily.</text>
</comment>
<dbReference type="GO" id="GO:0005524">
    <property type="term" value="F:ATP binding"/>
    <property type="evidence" value="ECO:0007669"/>
    <property type="project" value="UniProtKB-KW"/>
</dbReference>
<evidence type="ECO:0000313" key="12">
    <source>
        <dbReference type="Proteomes" id="UP000784294"/>
    </source>
</evidence>
<name>A0A448XM43_9PLAT</name>
<dbReference type="OrthoDB" id="18042at2759"/>
<protein>
    <recommendedName>
        <fullName evidence="3">diphosphoinositol-pentakisphosphate 1-kinase</fullName>
        <ecNumber evidence="3">2.7.4.24</ecNumber>
    </recommendedName>
</protein>
<evidence type="ECO:0000256" key="10">
    <source>
        <dbReference type="ARBA" id="ARBA00034629"/>
    </source>
</evidence>
<evidence type="ECO:0000256" key="5">
    <source>
        <dbReference type="ARBA" id="ARBA00022679"/>
    </source>
</evidence>
<dbReference type="SUPFAM" id="SSF53254">
    <property type="entry name" value="Phosphoglycerate mutase-like"/>
    <property type="match status" value="1"/>
</dbReference>
<dbReference type="Pfam" id="PF00328">
    <property type="entry name" value="His_Phos_2"/>
    <property type="match status" value="1"/>
</dbReference>
<dbReference type="EMBL" id="CAAALY010263127">
    <property type="protein sequence ID" value="VEL39963.1"/>
    <property type="molecule type" value="Genomic_DNA"/>
</dbReference>
<comment type="subcellular location">
    <subcellularLocation>
        <location evidence="1">Cytoplasm</location>
    </subcellularLocation>
</comment>
<keyword evidence="4" id="KW-0963">Cytoplasm</keyword>
<dbReference type="Gene3D" id="3.40.50.1240">
    <property type="entry name" value="Phosphoglycerate mutase-like"/>
    <property type="match status" value="1"/>
</dbReference>
<dbReference type="AlphaFoldDB" id="A0A448XM43"/>
<evidence type="ECO:0000256" key="8">
    <source>
        <dbReference type="ARBA" id="ARBA00022840"/>
    </source>
</evidence>
<dbReference type="GO" id="GO:0033857">
    <property type="term" value="F:5-diphosphoinositol pentakisphosphate 1-kinase activity"/>
    <property type="evidence" value="ECO:0007669"/>
    <property type="project" value="TreeGrafter"/>
</dbReference>
<evidence type="ECO:0000256" key="2">
    <source>
        <dbReference type="ARBA" id="ARBA00005609"/>
    </source>
</evidence>
<evidence type="ECO:0000256" key="3">
    <source>
        <dbReference type="ARBA" id="ARBA00012893"/>
    </source>
</evidence>
<dbReference type="InterPro" id="IPR000560">
    <property type="entry name" value="His_Pase_clade-2"/>
</dbReference>
<dbReference type="PANTHER" id="PTHR12750">
    <property type="entry name" value="DIPHOSPHOINOSITOL PENTAKISPHOSPHATE KINASE"/>
    <property type="match status" value="1"/>
</dbReference>
<dbReference type="GO" id="GO:0005829">
    <property type="term" value="C:cytosol"/>
    <property type="evidence" value="ECO:0007669"/>
    <property type="project" value="TreeGrafter"/>
</dbReference>
<keyword evidence="6" id="KW-0547">Nucleotide-binding</keyword>
<sequence>MLKLYVNICLPSEHTLRHAYHYIHTQSVGICQPEECEDQPSLLLVVKWGGELTAAGRQQAEDLGRAFRCIYPGGDGNYGKNPGLGLLRLHSTYRHDLKIYASDEGRVQMTAAAFAKGFLALEGELPPILVQMVKSANTNGLLDNDNDCRHYQQMVKRRIGEVMSKQNDFTEEDIATLVSYFNFLLLFSLASNSARQNWFI</sequence>
<keyword evidence="8" id="KW-0067">ATP-binding</keyword>
<reference evidence="11" key="1">
    <citation type="submission" date="2018-11" db="EMBL/GenBank/DDBJ databases">
        <authorList>
            <consortium name="Pathogen Informatics"/>
        </authorList>
    </citation>
    <scope>NUCLEOTIDE SEQUENCE</scope>
</reference>
<dbReference type="EC" id="2.7.4.24" evidence="3"/>